<feature type="transmembrane region" description="Helical" evidence="10">
    <location>
        <begin position="125"/>
        <end position="148"/>
    </location>
</feature>
<evidence type="ECO:0000256" key="9">
    <source>
        <dbReference type="ARBA" id="ARBA00023224"/>
    </source>
</evidence>
<keyword evidence="6 10" id="KW-1133">Transmembrane helix</keyword>
<dbReference type="PANTHER" id="PTHR21137:SF35">
    <property type="entry name" value="ODORANT RECEPTOR 19A-RELATED"/>
    <property type="match status" value="1"/>
</dbReference>
<dbReference type="EMBL" id="AP028911">
    <property type="protein sequence ID" value="BES91693.1"/>
    <property type="molecule type" value="Genomic_DNA"/>
</dbReference>
<evidence type="ECO:0000256" key="5">
    <source>
        <dbReference type="ARBA" id="ARBA00022725"/>
    </source>
</evidence>
<accession>A0ABN7AHF4</accession>
<evidence type="ECO:0000313" key="12">
    <source>
        <dbReference type="Proteomes" id="UP001307889"/>
    </source>
</evidence>
<evidence type="ECO:0000313" key="11">
    <source>
        <dbReference type="EMBL" id="BES91693.1"/>
    </source>
</evidence>
<dbReference type="Proteomes" id="UP001307889">
    <property type="component" value="Chromosome 3"/>
</dbReference>
<comment type="subcellular location">
    <subcellularLocation>
        <location evidence="1">Cell membrane</location>
        <topology evidence="1">Multi-pass membrane protein</topology>
    </subcellularLocation>
</comment>
<feature type="transmembrane region" description="Helical" evidence="10">
    <location>
        <begin position="264"/>
        <end position="283"/>
    </location>
</feature>
<feature type="transmembrane region" description="Helical" evidence="10">
    <location>
        <begin position="168"/>
        <end position="187"/>
    </location>
</feature>
<evidence type="ECO:0000256" key="10">
    <source>
        <dbReference type="SAM" id="Phobius"/>
    </source>
</evidence>
<protein>
    <submittedName>
        <fullName evidence="11">Odorant receptor</fullName>
    </submittedName>
</protein>
<evidence type="ECO:0000256" key="7">
    <source>
        <dbReference type="ARBA" id="ARBA00023136"/>
    </source>
</evidence>
<keyword evidence="7 10" id="KW-0472">Membrane</keyword>
<keyword evidence="4 10" id="KW-0812">Transmembrane</keyword>
<evidence type="ECO:0000256" key="8">
    <source>
        <dbReference type="ARBA" id="ARBA00023170"/>
    </source>
</evidence>
<keyword evidence="2" id="KW-1003">Cell membrane</keyword>
<evidence type="ECO:0000256" key="6">
    <source>
        <dbReference type="ARBA" id="ARBA00022989"/>
    </source>
</evidence>
<reference evidence="11 12" key="1">
    <citation type="submission" date="2023-09" db="EMBL/GenBank/DDBJ databases">
        <title>Nesidiocoris tenuis whole genome shotgun sequence.</title>
        <authorList>
            <person name="Shibata T."/>
            <person name="Shimoda M."/>
            <person name="Kobayashi T."/>
            <person name="Uehara T."/>
        </authorList>
    </citation>
    <scope>NUCLEOTIDE SEQUENCE [LARGE SCALE GENOMIC DNA]</scope>
    <source>
        <strain evidence="11 12">Japan</strain>
    </source>
</reference>
<evidence type="ECO:0000256" key="1">
    <source>
        <dbReference type="ARBA" id="ARBA00004651"/>
    </source>
</evidence>
<keyword evidence="3" id="KW-0716">Sensory transduction</keyword>
<gene>
    <name evidence="11" type="ORF">NTJ_04502</name>
</gene>
<organism evidence="11 12">
    <name type="scientific">Nesidiocoris tenuis</name>
    <dbReference type="NCBI Taxonomy" id="355587"/>
    <lineage>
        <taxon>Eukaryota</taxon>
        <taxon>Metazoa</taxon>
        <taxon>Ecdysozoa</taxon>
        <taxon>Arthropoda</taxon>
        <taxon>Hexapoda</taxon>
        <taxon>Insecta</taxon>
        <taxon>Pterygota</taxon>
        <taxon>Neoptera</taxon>
        <taxon>Paraneoptera</taxon>
        <taxon>Hemiptera</taxon>
        <taxon>Heteroptera</taxon>
        <taxon>Panheteroptera</taxon>
        <taxon>Cimicomorpha</taxon>
        <taxon>Miridae</taxon>
        <taxon>Dicyphina</taxon>
        <taxon>Nesidiocoris</taxon>
    </lineage>
</organism>
<name>A0ABN7AHF4_9HEMI</name>
<evidence type="ECO:0000256" key="2">
    <source>
        <dbReference type="ARBA" id="ARBA00022475"/>
    </source>
</evidence>
<proteinExistence type="predicted"/>
<feature type="transmembrane region" description="Helical" evidence="10">
    <location>
        <begin position="46"/>
        <end position="66"/>
    </location>
</feature>
<keyword evidence="12" id="KW-1185">Reference proteome</keyword>
<evidence type="ECO:0000256" key="3">
    <source>
        <dbReference type="ARBA" id="ARBA00022606"/>
    </source>
</evidence>
<feature type="transmembrane region" description="Helical" evidence="10">
    <location>
        <begin position="289"/>
        <end position="308"/>
    </location>
</feature>
<keyword evidence="9" id="KW-0807">Transducer</keyword>
<dbReference type="PANTHER" id="PTHR21137">
    <property type="entry name" value="ODORANT RECEPTOR"/>
    <property type="match status" value="1"/>
</dbReference>
<keyword evidence="5" id="KW-0552">Olfaction</keyword>
<evidence type="ECO:0000256" key="4">
    <source>
        <dbReference type="ARBA" id="ARBA00022692"/>
    </source>
</evidence>
<keyword evidence="8 11" id="KW-0675">Receptor</keyword>
<dbReference type="InterPro" id="IPR004117">
    <property type="entry name" value="7tm6_olfct_rcpt"/>
</dbReference>
<dbReference type="Pfam" id="PF02949">
    <property type="entry name" value="7tm_6"/>
    <property type="match status" value="1"/>
</dbReference>
<sequence>MTLDNGYEAKNPRSIYSVPTTALKLVAMWPTFTGNSSKDLGIRINYWINIIVLAVCTIALFAKAILTKDLVDRSEAMDIFTLTGSALYKMVFFYNHHEELKDMCEWGSQLVPSLPMKWTQHTTKFSVLHCTGGFVCITFWGLCPLLKWIFGDSSLEEMALPMNVYDPFASQGVLFSFFYLTCHYGLVSSTHIYMAADCFLFTSVHLANGSLKTVNDMLEEMASEKKKDKFKMGDVTNRKLVDCVKLHAHTLIFIRKTDKLFRSLILVDVLHAIISLSFAMLQASESKGVFEILKMIIFVAYCFLHQYLNSYFGQHLINQVSSGLISYLPG</sequence>